<name>A0A167Y6Y1_PENCH</name>
<dbReference type="PANTHER" id="PTHR43540:SF1">
    <property type="entry name" value="ISOCHORISMATASE HYDROLASE"/>
    <property type="match status" value="1"/>
</dbReference>
<protein>
    <submittedName>
        <fullName evidence="4">Maleamate amidohydrolase</fullName>
    </submittedName>
</protein>
<dbReference type="Pfam" id="PF00857">
    <property type="entry name" value="Isochorismatase"/>
    <property type="match status" value="1"/>
</dbReference>
<organism evidence="4">
    <name type="scientific">Penicillium chrysogenum</name>
    <name type="common">Penicillium notatum</name>
    <dbReference type="NCBI Taxonomy" id="5076"/>
    <lineage>
        <taxon>Eukaryota</taxon>
        <taxon>Fungi</taxon>
        <taxon>Dikarya</taxon>
        <taxon>Ascomycota</taxon>
        <taxon>Pezizomycotina</taxon>
        <taxon>Eurotiomycetes</taxon>
        <taxon>Eurotiomycetidae</taxon>
        <taxon>Eurotiales</taxon>
        <taxon>Aspergillaceae</taxon>
        <taxon>Penicillium</taxon>
        <taxon>Penicillium chrysogenum species complex</taxon>
    </lineage>
</organism>
<comment type="similarity">
    <text evidence="1">Belongs to the isochorismatase family.</text>
</comment>
<evidence type="ECO:0000259" key="3">
    <source>
        <dbReference type="Pfam" id="PF00857"/>
    </source>
</evidence>
<proteinExistence type="inferred from homology"/>
<dbReference type="InterPro" id="IPR050272">
    <property type="entry name" value="Isochorismatase-like_hydrls"/>
</dbReference>
<dbReference type="InterPro" id="IPR000868">
    <property type="entry name" value="Isochorismatase-like_dom"/>
</dbReference>
<dbReference type="Gene3D" id="3.40.50.850">
    <property type="entry name" value="Isochorismatase-like"/>
    <property type="match status" value="1"/>
</dbReference>
<accession>A0A167Y6Y1</accession>
<dbReference type="InterPro" id="IPR036380">
    <property type="entry name" value="Isochorismatase-like_sf"/>
</dbReference>
<dbReference type="GO" id="GO:0016787">
    <property type="term" value="F:hydrolase activity"/>
    <property type="evidence" value="ECO:0007669"/>
    <property type="project" value="UniProtKB-KW"/>
</dbReference>
<dbReference type="SUPFAM" id="SSF52499">
    <property type="entry name" value="Isochorismatase-like hydrolases"/>
    <property type="match status" value="1"/>
</dbReference>
<reference evidence="4" key="1">
    <citation type="journal article" date="2014" name="Genome Announc.">
        <title>Complete sequencing and chromosome-scale genome assembly of the industrial progenitor strain P2niaD18 from the penicillin producer Penicillium chrysogenum.</title>
        <authorList>
            <person name="Specht T."/>
            <person name="Dahlmann T.A."/>
            <person name="Zadra I."/>
            <person name="Kurnsteiner H."/>
            <person name="Kuck U."/>
        </authorList>
    </citation>
    <scope>NUCLEOTIDE SEQUENCE [LARGE SCALE GENOMIC DNA]</scope>
    <source>
        <strain evidence="4">P2niaD18</strain>
    </source>
</reference>
<gene>
    <name evidence="4" type="ORF">EN45_038270</name>
</gene>
<evidence type="ECO:0000256" key="1">
    <source>
        <dbReference type="ARBA" id="ARBA00006336"/>
    </source>
</evidence>
<dbReference type="AlphaFoldDB" id="A0A167Y6Y1"/>
<evidence type="ECO:0000313" key="4">
    <source>
        <dbReference type="EMBL" id="KZN93643.1"/>
    </source>
</evidence>
<feature type="domain" description="Isochorismatase-like" evidence="3">
    <location>
        <begin position="3"/>
        <end position="177"/>
    </location>
</feature>
<dbReference type="Proteomes" id="UP000076449">
    <property type="component" value="Chromosome I"/>
</dbReference>
<dbReference type="PhylomeDB" id="A0A167Y6Y1"/>
<dbReference type="EMBL" id="CM002798">
    <property type="protein sequence ID" value="KZN93643.1"/>
    <property type="molecule type" value="Genomic_DNA"/>
</dbReference>
<dbReference type="PANTHER" id="PTHR43540">
    <property type="entry name" value="PEROXYUREIDOACRYLATE/UREIDOACRYLATE AMIDOHYDROLASE-RELATED"/>
    <property type="match status" value="1"/>
</dbReference>
<sequence>MATVLLTLDVQNGVIDRLEKTEPYLERLASTITSARKANVKVIHVITGFRPGYPENHPNNSSVPSVVARGEYLEGHSSVQVHPAIAPGSGEVVLTKRRVSAFFATELGMLLRCANAESIVVAGLITSGAVLSTVRQAMDMDYRITVLEDCCMDRDEELHRVLMEKVFARKTDVVSAKEWVDKLPMLEEC</sequence>
<dbReference type="CDD" id="cd00431">
    <property type="entry name" value="cysteine_hydrolases"/>
    <property type="match status" value="1"/>
</dbReference>
<evidence type="ECO:0000256" key="2">
    <source>
        <dbReference type="ARBA" id="ARBA00022801"/>
    </source>
</evidence>
<keyword evidence="2 4" id="KW-0378">Hydrolase</keyword>